<dbReference type="EMBL" id="JABSTV010001255">
    <property type="protein sequence ID" value="KAH7935962.1"/>
    <property type="molecule type" value="Genomic_DNA"/>
</dbReference>
<evidence type="ECO:0000313" key="2">
    <source>
        <dbReference type="EMBL" id="KAH7935962.1"/>
    </source>
</evidence>
<name>A0A9D4PDD9_RHISA</name>
<sequence length="106" mass="11261">MPCKERQGLPGTGLAPRRRGRASLGLAQAAAWSGGKTFVTWSRFLCVMALPVIAARPNTWGGSDYVAFLEDDHIGLLGSMRFPFDGASESNKSPGATSAESDDEDD</sequence>
<organism evidence="2 3">
    <name type="scientific">Rhipicephalus sanguineus</name>
    <name type="common">Brown dog tick</name>
    <name type="synonym">Ixodes sanguineus</name>
    <dbReference type="NCBI Taxonomy" id="34632"/>
    <lineage>
        <taxon>Eukaryota</taxon>
        <taxon>Metazoa</taxon>
        <taxon>Ecdysozoa</taxon>
        <taxon>Arthropoda</taxon>
        <taxon>Chelicerata</taxon>
        <taxon>Arachnida</taxon>
        <taxon>Acari</taxon>
        <taxon>Parasitiformes</taxon>
        <taxon>Ixodida</taxon>
        <taxon>Ixodoidea</taxon>
        <taxon>Ixodidae</taxon>
        <taxon>Rhipicephalinae</taxon>
        <taxon>Rhipicephalus</taxon>
        <taxon>Rhipicephalus</taxon>
    </lineage>
</organism>
<reference evidence="2" key="1">
    <citation type="journal article" date="2020" name="Cell">
        <title>Large-Scale Comparative Analyses of Tick Genomes Elucidate Their Genetic Diversity and Vector Capacities.</title>
        <authorList>
            <consortium name="Tick Genome and Microbiome Consortium (TIGMIC)"/>
            <person name="Jia N."/>
            <person name="Wang J."/>
            <person name="Shi W."/>
            <person name="Du L."/>
            <person name="Sun Y."/>
            <person name="Zhan W."/>
            <person name="Jiang J.F."/>
            <person name="Wang Q."/>
            <person name="Zhang B."/>
            <person name="Ji P."/>
            <person name="Bell-Sakyi L."/>
            <person name="Cui X.M."/>
            <person name="Yuan T.T."/>
            <person name="Jiang B.G."/>
            <person name="Yang W.F."/>
            <person name="Lam T.T."/>
            <person name="Chang Q.C."/>
            <person name="Ding S.J."/>
            <person name="Wang X.J."/>
            <person name="Zhu J.G."/>
            <person name="Ruan X.D."/>
            <person name="Zhao L."/>
            <person name="Wei J.T."/>
            <person name="Ye R.Z."/>
            <person name="Que T.C."/>
            <person name="Du C.H."/>
            <person name="Zhou Y.H."/>
            <person name="Cheng J.X."/>
            <person name="Dai P.F."/>
            <person name="Guo W.B."/>
            <person name="Han X.H."/>
            <person name="Huang E.J."/>
            <person name="Li L.F."/>
            <person name="Wei W."/>
            <person name="Gao Y.C."/>
            <person name="Liu J.Z."/>
            <person name="Shao H.Z."/>
            <person name="Wang X."/>
            <person name="Wang C.C."/>
            <person name="Yang T.C."/>
            <person name="Huo Q.B."/>
            <person name="Li W."/>
            <person name="Chen H.Y."/>
            <person name="Chen S.E."/>
            <person name="Zhou L.G."/>
            <person name="Ni X.B."/>
            <person name="Tian J.H."/>
            <person name="Sheng Y."/>
            <person name="Liu T."/>
            <person name="Pan Y.S."/>
            <person name="Xia L.Y."/>
            <person name="Li J."/>
            <person name="Zhao F."/>
            <person name="Cao W.C."/>
        </authorList>
    </citation>
    <scope>NUCLEOTIDE SEQUENCE</scope>
    <source>
        <strain evidence="2">Rsan-2018</strain>
    </source>
</reference>
<reference evidence="2" key="2">
    <citation type="submission" date="2021-09" db="EMBL/GenBank/DDBJ databases">
        <authorList>
            <person name="Jia N."/>
            <person name="Wang J."/>
            <person name="Shi W."/>
            <person name="Du L."/>
            <person name="Sun Y."/>
            <person name="Zhan W."/>
            <person name="Jiang J."/>
            <person name="Wang Q."/>
            <person name="Zhang B."/>
            <person name="Ji P."/>
            <person name="Sakyi L.B."/>
            <person name="Cui X."/>
            <person name="Yuan T."/>
            <person name="Jiang B."/>
            <person name="Yang W."/>
            <person name="Lam T.T.-Y."/>
            <person name="Chang Q."/>
            <person name="Ding S."/>
            <person name="Wang X."/>
            <person name="Zhu J."/>
            <person name="Ruan X."/>
            <person name="Zhao L."/>
            <person name="Wei J."/>
            <person name="Que T."/>
            <person name="Du C."/>
            <person name="Cheng J."/>
            <person name="Dai P."/>
            <person name="Han X."/>
            <person name="Huang E."/>
            <person name="Gao Y."/>
            <person name="Liu J."/>
            <person name="Shao H."/>
            <person name="Ye R."/>
            <person name="Li L."/>
            <person name="Wei W."/>
            <person name="Wang X."/>
            <person name="Wang C."/>
            <person name="Huo Q."/>
            <person name="Li W."/>
            <person name="Guo W."/>
            <person name="Chen H."/>
            <person name="Chen S."/>
            <person name="Zhou L."/>
            <person name="Zhou L."/>
            <person name="Ni X."/>
            <person name="Tian J."/>
            <person name="Zhou Y."/>
            <person name="Sheng Y."/>
            <person name="Liu T."/>
            <person name="Pan Y."/>
            <person name="Xia L."/>
            <person name="Li J."/>
            <person name="Zhao F."/>
            <person name="Cao W."/>
        </authorList>
    </citation>
    <scope>NUCLEOTIDE SEQUENCE</scope>
    <source>
        <strain evidence="2">Rsan-2018</strain>
        <tissue evidence="2">Larvae</tissue>
    </source>
</reference>
<feature type="region of interest" description="Disordered" evidence="1">
    <location>
        <begin position="1"/>
        <end position="20"/>
    </location>
</feature>
<dbReference type="Proteomes" id="UP000821837">
    <property type="component" value="Unassembled WGS sequence"/>
</dbReference>
<dbReference type="VEuPathDB" id="VectorBase:RSAN_048483"/>
<feature type="compositionally biased region" description="Polar residues" evidence="1">
    <location>
        <begin position="88"/>
        <end position="99"/>
    </location>
</feature>
<feature type="region of interest" description="Disordered" evidence="1">
    <location>
        <begin position="86"/>
        <end position="106"/>
    </location>
</feature>
<comment type="caution">
    <text evidence="2">The sequence shown here is derived from an EMBL/GenBank/DDBJ whole genome shotgun (WGS) entry which is preliminary data.</text>
</comment>
<protein>
    <submittedName>
        <fullName evidence="2">Uncharacterized protein</fullName>
    </submittedName>
</protein>
<accession>A0A9D4PDD9</accession>
<evidence type="ECO:0000313" key="3">
    <source>
        <dbReference type="Proteomes" id="UP000821837"/>
    </source>
</evidence>
<evidence type="ECO:0000256" key="1">
    <source>
        <dbReference type="SAM" id="MobiDB-lite"/>
    </source>
</evidence>
<keyword evidence="3" id="KW-1185">Reference proteome</keyword>
<dbReference type="AlphaFoldDB" id="A0A9D4PDD9"/>
<proteinExistence type="predicted"/>
<gene>
    <name evidence="2" type="ORF">HPB52_015698</name>
</gene>